<keyword evidence="3" id="KW-1185">Reference proteome</keyword>
<feature type="region of interest" description="Disordered" evidence="1">
    <location>
        <begin position="488"/>
        <end position="512"/>
    </location>
</feature>
<protein>
    <submittedName>
        <fullName evidence="2">Uncharacterized protein</fullName>
    </submittedName>
</protein>
<feature type="region of interest" description="Disordered" evidence="1">
    <location>
        <begin position="263"/>
        <end position="440"/>
    </location>
</feature>
<feature type="compositionally biased region" description="Basic and acidic residues" evidence="1">
    <location>
        <begin position="183"/>
        <end position="198"/>
    </location>
</feature>
<gene>
    <name evidence="2" type="ORF">BCV69DRAFT_284106</name>
</gene>
<feature type="compositionally biased region" description="Polar residues" evidence="1">
    <location>
        <begin position="269"/>
        <end position="279"/>
    </location>
</feature>
<dbReference type="GeneID" id="37014661"/>
<proteinExistence type="predicted"/>
<sequence length="530" mass="55757">MPPQDGPPPPSPYPREGAAPSPSAKGKGKASDPPAASASDQGSAPAKQSSLLRSALGHSADLSSSLSNILTSNGKGVAAQPQSGGSAGDPSLLAEASTSTPSSAASRSGTGPRQGFRTTASTASTPHFALPASSSSYPSVANFNATSPSAAEYGSFEALNRGLHDVVRRQSLGASSRLSRTGQHAERGERQSSHDRDTQGLGSGLDRQEDPSTEDLLDPAYHEAWASSIPMPSVVSSDPRTAEYAEQEADLVHAWEKALRPAPDLVPDFSTSANATSAWPPSDGRPAPGAPRTAEQGGFMDLLAAEEAGTAEEDRRQATGSDVRNESQLQDGFEGQTRSKAVEEAAAYQPAPEPLHAIQSTDPREALSFLLGPSTSSSSHSRSTASRVDDGQDSKAKMRDELADLKRRLEEAEGADTVRGASGTGGAAAPMPTSGLDRTARRIQRRVQLARIEYDISILEGRMGHGYGYHEEINAPYAAAAYASPPDLTQVVDEGGEGEEEMDTESEMDQRRRRAIERLESLRRHLDAKL</sequence>
<feature type="compositionally biased region" description="Polar residues" evidence="1">
    <location>
        <begin position="116"/>
        <end position="125"/>
    </location>
</feature>
<feature type="compositionally biased region" description="Basic and acidic residues" evidence="1">
    <location>
        <begin position="387"/>
        <end position="411"/>
    </location>
</feature>
<feature type="compositionally biased region" description="Low complexity" evidence="1">
    <location>
        <begin position="374"/>
        <end position="386"/>
    </location>
</feature>
<name>A0A316U913_9BASI</name>
<organism evidence="2 3">
    <name type="scientific">Pseudomicrostroma glucosiphilum</name>
    <dbReference type="NCBI Taxonomy" id="1684307"/>
    <lineage>
        <taxon>Eukaryota</taxon>
        <taxon>Fungi</taxon>
        <taxon>Dikarya</taxon>
        <taxon>Basidiomycota</taxon>
        <taxon>Ustilaginomycotina</taxon>
        <taxon>Exobasidiomycetes</taxon>
        <taxon>Microstromatales</taxon>
        <taxon>Microstromatales incertae sedis</taxon>
        <taxon>Pseudomicrostroma</taxon>
    </lineage>
</organism>
<feature type="compositionally biased region" description="Polar residues" evidence="1">
    <location>
        <begin position="172"/>
        <end position="182"/>
    </location>
</feature>
<feature type="region of interest" description="Disordered" evidence="1">
    <location>
        <begin position="1"/>
        <end position="147"/>
    </location>
</feature>
<evidence type="ECO:0000313" key="2">
    <source>
        <dbReference type="EMBL" id="PWN19475.1"/>
    </source>
</evidence>
<reference evidence="2 3" key="1">
    <citation type="journal article" date="2018" name="Mol. Biol. Evol.">
        <title>Broad Genomic Sampling Reveals a Smut Pathogenic Ancestry of the Fungal Clade Ustilaginomycotina.</title>
        <authorList>
            <person name="Kijpornyongpan T."/>
            <person name="Mondo S.J."/>
            <person name="Barry K."/>
            <person name="Sandor L."/>
            <person name="Lee J."/>
            <person name="Lipzen A."/>
            <person name="Pangilinan J."/>
            <person name="LaButti K."/>
            <person name="Hainaut M."/>
            <person name="Henrissat B."/>
            <person name="Grigoriev I.V."/>
            <person name="Spatafora J.W."/>
            <person name="Aime M.C."/>
        </authorList>
    </citation>
    <scope>NUCLEOTIDE SEQUENCE [LARGE SCALE GENOMIC DNA]</scope>
    <source>
        <strain evidence="2 3">MCA 4718</strain>
    </source>
</reference>
<evidence type="ECO:0000313" key="3">
    <source>
        <dbReference type="Proteomes" id="UP000245942"/>
    </source>
</evidence>
<feature type="compositionally biased region" description="Polar residues" evidence="1">
    <location>
        <begin position="132"/>
        <end position="147"/>
    </location>
</feature>
<feature type="compositionally biased region" description="Acidic residues" evidence="1">
    <location>
        <begin position="494"/>
        <end position="507"/>
    </location>
</feature>
<dbReference type="AlphaFoldDB" id="A0A316U913"/>
<feature type="compositionally biased region" description="Polar residues" evidence="1">
    <location>
        <begin position="318"/>
        <end position="330"/>
    </location>
</feature>
<accession>A0A316U913</accession>
<feature type="compositionally biased region" description="Low complexity" evidence="1">
    <location>
        <begin position="96"/>
        <end position="113"/>
    </location>
</feature>
<dbReference type="EMBL" id="KZ819331">
    <property type="protein sequence ID" value="PWN19475.1"/>
    <property type="molecule type" value="Genomic_DNA"/>
</dbReference>
<dbReference type="RefSeq" id="XP_025346635.1">
    <property type="nucleotide sequence ID" value="XM_025492927.1"/>
</dbReference>
<feature type="region of interest" description="Disordered" evidence="1">
    <location>
        <begin position="170"/>
        <end position="245"/>
    </location>
</feature>
<feature type="compositionally biased region" description="Low complexity" evidence="1">
    <location>
        <begin position="62"/>
        <end position="73"/>
    </location>
</feature>
<feature type="compositionally biased region" description="Low complexity" evidence="1">
    <location>
        <begin position="31"/>
        <end position="46"/>
    </location>
</feature>
<dbReference type="Proteomes" id="UP000245942">
    <property type="component" value="Unassembled WGS sequence"/>
</dbReference>
<feature type="compositionally biased region" description="Pro residues" evidence="1">
    <location>
        <begin position="1"/>
        <end position="13"/>
    </location>
</feature>
<evidence type="ECO:0000256" key="1">
    <source>
        <dbReference type="SAM" id="MobiDB-lite"/>
    </source>
</evidence>